<dbReference type="FunFam" id="3.80.10.10:FF:000824">
    <property type="entry name" value="Receptor-like protein kinase HSL1 isoform A"/>
    <property type="match status" value="1"/>
</dbReference>
<accession>A0A6J1CTY2</accession>
<dbReference type="InterPro" id="IPR032675">
    <property type="entry name" value="LRR_dom_sf"/>
</dbReference>
<dbReference type="Gene3D" id="1.10.510.10">
    <property type="entry name" value="Transferase(Phosphotransferase) domain 1"/>
    <property type="match status" value="1"/>
</dbReference>
<evidence type="ECO:0000256" key="12">
    <source>
        <dbReference type="ARBA" id="ARBA00023180"/>
    </source>
</evidence>
<keyword evidence="12" id="KW-0325">Glycoprotein</keyword>
<dbReference type="InterPro" id="IPR050647">
    <property type="entry name" value="Plant_LRR-RLKs"/>
</dbReference>
<dbReference type="RefSeq" id="XP_022145009.1">
    <property type="nucleotide sequence ID" value="XM_022289317.1"/>
</dbReference>
<proteinExistence type="predicted"/>
<reference evidence="18" key="1">
    <citation type="submission" date="2025-08" db="UniProtKB">
        <authorList>
            <consortium name="RefSeq"/>
        </authorList>
    </citation>
    <scope>IDENTIFICATION</scope>
    <source>
        <strain evidence="18">OHB3-1</strain>
    </source>
</reference>
<dbReference type="PROSITE" id="PS00107">
    <property type="entry name" value="PROTEIN_KINASE_ATP"/>
    <property type="match status" value="1"/>
</dbReference>
<gene>
    <name evidence="18" type="primary">LOC111014536</name>
</gene>
<name>A0A6J1CTY2_MOMCH</name>
<dbReference type="SMART" id="SM00369">
    <property type="entry name" value="LRR_TYP"/>
    <property type="match status" value="5"/>
</dbReference>
<dbReference type="OrthoDB" id="676979at2759"/>
<dbReference type="FunFam" id="3.80.10.10:FF:000041">
    <property type="entry name" value="LRR receptor-like serine/threonine-protein kinase ERECTA"/>
    <property type="match status" value="1"/>
</dbReference>
<sequence>MTRPPFSHLFLGNTVSFFLLLLCTSHADSQLYDQEHSVLLRLNHFWQNPPPISQWQTSNVSHCSWPEIECSNNSVTDLLFVNYNITGTLPPFICDLKNLTLLNLQLNFIPGGFPTVLYNCSKLNYLDLSMNYFVGPIPNDVDRLSRLQFLSLAGNNFSGDIPASIGRLSELRSLYLHMNQFNGSYPSEIGNLSNLEELLMSYLKNLIPAELPSSFAQLKKLKYIWMTESNVIGEFPEWIGNWTALEILNLSKNRLVGKIPSSLFALKNLSQVFLFRNNISGEIPQRIESEKLIEFDLSENNLTGKIPEDIGNLQQLEALILFSNHLSGEIPENIGRLPFLTDIRLFNNNLTGTLPPDLGRYSILESFQVSWNKLTGSLPVHLCSGRKLLGLTAAENNLSGELPESLGNCNSMKIIDVHKNNLSGVIPAGLWMSLNLTYVTLSDNSFTGELPEKVSANLWRFEISNNKFSGKIPSGIFSCWNLTVFEASNNLLTGQIPEELAALSKLIKISLDGNQLVGDIPRKIISWKSLTNLNLSHNRLSGEIPVELGRLPSLTDLDLSDNQLSGTVPPQLGNLELNFLNLSSNFLSGKIPISLESAIYARSFLNNPSLCSNNAVLNLDGCSFRQQNSRKVSSRHLALIVSLGAILFILFVLSSLYIIKIYRKTKNRADVEWKLTSFQRLNFSEAKLLSGLTENNMVGSGGSGKVYRIPVNNFGDTVAVKRIWNNRKSDHKLEKEFMAEVKILSSIRHNNVIKLLCCVSSESSRLLVYEYMEGQSLDKWLHKKNTPPRIPGSDSVSGVALDWPTRFQIAVGAAQGLCYMHHDCSPPVIHRDLKSSNILLDSEFNAKIADFGLAKLLVKQGEPASVSAVAGSFGYIAPEYAQTPRINEMIDVFSFGVILLELATGKDALNGDEDSSLAEWAWGYIREGKPLANALDEDVKEPLYVDEMCSVFKLGVICTSTSPSVRPTMNQALEILIRSRTSAPETQSHGHKKS</sequence>
<dbReference type="Gene3D" id="3.30.200.20">
    <property type="entry name" value="Phosphorylase Kinase, domain 1"/>
    <property type="match status" value="1"/>
</dbReference>
<dbReference type="GO" id="GO:0033612">
    <property type="term" value="F:receptor serine/threonine kinase binding"/>
    <property type="evidence" value="ECO:0007669"/>
    <property type="project" value="TreeGrafter"/>
</dbReference>
<dbReference type="SUPFAM" id="SSF52047">
    <property type="entry name" value="RNI-like"/>
    <property type="match status" value="2"/>
</dbReference>
<evidence type="ECO:0000256" key="4">
    <source>
        <dbReference type="ARBA" id="ARBA00022692"/>
    </source>
</evidence>
<keyword evidence="7 13" id="KW-0547">Nucleotide-binding</keyword>
<keyword evidence="6" id="KW-0677">Repeat</keyword>
<feature type="binding site" evidence="13">
    <location>
        <position position="721"/>
    </location>
    <ligand>
        <name>ATP</name>
        <dbReference type="ChEBI" id="CHEBI:30616"/>
    </ligand>
</feature>
<dbReference type="GO" id="GO:0016020">
    <property type="term" value="C:membrane"/>
    <property type="evidence" value="ECO:0007669"/>
    <property type="project" value="UniProtKB-SubCell"/>
</dbReference>
<keyword evidence="2" id="KW-0433">Leucine-rich repeat</keyword>
<evidence type="ECO:0000256" key="2">
    <source>
        <dbReference type="ARBA" id="ARBA00022614"/>
    </source>
</evidence>
<dbReference type="GeneID" id="111014536"/>
<keyword evidence="9 13" id="KW-0067">ATP-binding</keyword>
<evidence type="ECO:0000313" key="18">
    <source>
        <dbReference type="RefSeq" id="XP_022145009.1"/>
    </source>
</evidence>
<evidence type="ECO:0000313" key="17">
    <source>
        <dbReference type="Proteomes" id="UP000504603"/>
    </source>
</evidence>
<evidence type="ECO:0000256" key="7">
    <source>
        <dbReference type="ARBA" id="ARBA00022741"/>
    </source>
</evidence>
<keyword evidence="11 14" id="KW-0472">Membrane</keyword>
<evidence type="ECO:0000256" key="15">
    <source>
        <dbReference type="SAM" id="SignalP"/>
    </source>
</evidence>
<dbReference type="Pfam" id="PF00560">
    <property type="entry name" value="LRR_1"/>
    <property type="match status" value="8"/>
</dbReference>
<dbReference type="Proteomes" id="UP000504603">
    <property type="component" value="Unplaced"/>
</dbReference>
<dbReference type="PROSITE" id="PS00108">
    <property type="entry name" value="PROTEIN_KINASE_ST"/>
    <property type="match status" value="1"/>
</dbReference>
<keyword evidence="8" id="KW-0418">Kinase</keyword>
<organism evidence="17 18">
    <name type="scientific">Momordica charantia</name>
    <name type="common">Bitter gourd</name>
    <name type="synonym">Balsam pear</name>
    <dbReference type="NCBI Taxonomy" id="3673"/>
    <lineage>
        <taxon>Eukaryota</taxon>
        <taxon>Viridiplantae</taxon>
        <taxon>Streptophyta</taxon>
        <taxon>Embryophyta</taxon>
        <taxon>Tracheophyta</taxon>
        <taxon>Spermatophyta</taxon>
        <taxon>Magnoliopsida</taxon>
        <taxon>eudicotyledons</taxon>
        <taxon>Gunneridae</taxon>
        <taxon>Pentapetalae</taxon>
        <taxon>rosids</taxon>
        <taxon>fabids</taxon>
        <taxon>Cucurbitales</taxon>
        <taxon>Cucurbitaceae</taxon>
        <taxon>Momordiceae</taxon>
        <taxon>Momordica</taxon>
    </lineage>
</organism>
<dbReference type="Gene3D" id="3.80.10.10">
    <property type="entry name" value="Ribonuclease Inhibitor"/>
    <property type="match status" value="5"/>
</dbReference>
<dbReference type="FunFam" id="3.80.10.10:FF:000221">
    <property type="entry name" value="Leucine-rich repeat receptor-like protein kinase PXL1"/>
    <property type="match status" value="1"/>
</dbReference>
<keyword evidence="10 14" id="KW-1133">Transmembrane helix</keyword>
<comment type="subcellular location">
    <subcellularLocation>
        <location evidence="1">Membrane</location>
        <topology evidence="1">Single-pass membrane protein</topology>
    </subcellularLocation>
</comment>
<dbReference type="InterPro" id="IPR001611">
    <property type="entry name" value="Leu-rich_rpt"/>
</dbReference>
<feature type="signal peptide" evidence="15">
    <location>
        <begin position="1"/>
        <end position="29"/>
    </location>
</feature>
<dbReference type="InterPro" id="IPR000719">
    <property type="entry name" value="Prot_kinase_dom"/>
</dbReference>
<dbReference type="AlphaFoldDB" id="A0A6J1CTY2"/>
<dbReference type="PANTHER" id="PTHR48056">
    <property type="entry name" value="LRR RECEPTOR-LIKE SERINE/THREONINE-PROTEIN KINASE-RELATED"/>
    <property type="match status" value="1"/>
</dbReference>
<evidence type="ECO:0000259" key="16">
    <source>
        <dbReference type="PROSITE" id="PS50011"/>
    </source>
</evidence>
<dbReference type="InterPro" id="IPR017441">
    <property type="entry name" value="Protein_kinase_ATP_BS"/>
</dbReference>
<evidence type="ECO:0000256" key="13">
    <source>
        <dbReference type="PROSITE-ProRule" id="PRU10141"/>
    </source>
</evidence>
<dbReference type="SUPFAM" id="SSF56112">
    <property type="entry name" value="Protein kinase-like (PK-like)"/>
    <property type="match status" value="1"/>
</dbReference>
<evidence type="ECO:0000256" key="10">
    <source>
        <dbReference type="ARBA" id="ARBA00022989"/>
    </source>
</evidence>
<dbReference type="PROSITE" id="PS51450">
    <property type="entry name" value="LRR"/>
    <property type="match status" value="1"/>
</dbReference>
<evidence type="ECO:0000256" key="8">
    <source>
        <dbReference type="ARBA" id="ARBA00022777"/>
    </source>
</evidence>
<evidence type="ECO:0000256" key="1">
    <source>
        <dbReference type="ARBA" id="ARBA00004167"/>
    </source>
</evidence>
<dbReference type="PRINTS" id="PR00019">
    <property type="entry name" value="LEURICHRPT"/>
</dbReference>
<feature type="chain" id="PRO_5027006775" evidence="15">
    <location>
        <begin position="30"/>
        <end position="994"/>
    </location>
</feature>
<dbReference type="GO" id="GO:0005524">
    <property type="term" value="F:ATP binding"/>
    <property type="evidence" value="ECO:0007669"/>
    <property type="project" value="UniProtKB-UniRule"/>
</dbReference>
<dbReference type="PANTHER" id="PTHR48056:SF29">
    <property type="entry name" value="RECEPTOR-LIKE PROTEIN KINASE HSL1"/>
    <property type="match status" value="1"/>
</dbReference>
<dbReference type="Pfam" id="PF00069">
    <property type="entry name" value="Pkinase"/>
    <property type="match status" value="1"/>
</dbReference>
<evidence type="ECO:0000256" key="6">
    <source>
        <dbReference type="ARBA" id="ARBA00022737"/>
    </source>
</evidence>
<evidence type="ECO:0000256" key="14">
    <source>
        <dbReference type="SAM" id="Phobius"/>
    </source>
</evidence>
<keyword evidence="4 14" id="KW-0812">Transmembrane</keyword>
<dbReference type="SMART" id="SM00220">
    <property type="entry name" value="S_TKc"/>
    <property type="match status" value="1"/>
</dbReference>
<dbReference type="FunFam" id="1.10.510.10:FF:000714">
    <property type="entry name" value="Kinase family with leucine-rich repeat domain-containing protein"/>
    <property type="match status" value="1"/>
</dbReference>
<evidence type="ECO:0000256" key="11">
    <source>
        <dbReference type="ARBA" id="ARBA00023136"/>
    </source>
</evidence>
<dbReference type="FunFam" id="3.80.10.10:FF:000095">
    <property type="entry name" value="LRR receptor-like serine/threonine-protein kinase GSO1"/>
    <property type="match status" value="1"/>
</dbReference>
<dbReference type="GO" id="GO:0004672">
    <property type="term" value="F:protein kinase activity"/>
    <property type="evidence" value="ECO:0007669"/>
    <property type="project" value="InterPro"/>
</dbReference>
<dbReference type="InterPro" id="IPR008271">
    <property type="entry name" value="Ser/Thr_kinase_AS"/>
</dbReference>
<feature type="domain" description="Protein kinase" evidence="16">
    <location>
        <begin position="692"/>
        <end position="992"/>
    </location>
</feature>
<dbReference type="FunFam" id="3.30.200.20:FF:000512">
    <property type="entry name" value="Receptor-like protein kinase HSL1"/>
    <property type="match status" value="1"/>
</dbReference>
<evidence type="ECO:0000256" key="9">
    <source>
        <dbReference type="ARBA" id="ARBA00022840"/>
    </source>
</evidence>
<feature type="transmembrane region" description="Helical" evidence="14">
    <location>
        <begin position="637"/>
        <end position="659"/>
    </location>
</feature>
<evidence type="ECO:0000256" key="3">
    <source>
        <dbReference type="ARBA" id="ARBA00022679"/>
    </source>
</evidence>
<dbReference type="InterPro" id="IPR011009">
    <property type="entry name" value="Kinase-like_dom_sf"/>
</dbReference>
<evidence type="ECO:0000256" key="5">
    <source>
        <dbReference type="ARBA" id="ARBA00022729"/>
    </source>
</evidence>
<keyword evidence="3" id="KW-0808">Transferase</keyword>
<dbReference type="KEGG" id="mcha:111014536"/>
<keyword evidence="17" id="KW-1185">Reference proteome</keyword>
<dbReference type="InterPro" id="IPR003591">
    <property type="entry name" value="Leu-rich_rpt_typical-subtyp"/>
</dbReference>
<protein>
    <submittedName>
        <fullName evidence="18">Receptor-like protein kinase 5</fullName>
    </submittedName>
</protein>
<dbReference type="PROSITE" id="PS50011">
    <property type="entry name" value="PROTEIN_KINASE_DOM"/>
    <property type="match status" value="1"/>
</dbReference>
<keyword evidence="5 15" id="KW-0732">Signal</keyword>